<evidence type="ECO:0000313" key="1">
    <source>
        <dbReference type="EMBL" id="WZN60831.1"/>
    </source>
</evidence>
<keyword evidence="2" id="KW-1185">Reference proteome</keyword>
<organism evidence="1 2">
    <name type="scientific">Chloropicon roscoffensis</name>
    <dbReference type="NCBI Taxonomy" id="1461544"/>
    <lineage>
        <taxon>Eukaryota</taxon>
        <taxon>Viridiplantae</taxon>
        <taxon>Chlorophyta</taxon>
        <taxon>Chloropicophyceae</taxon>
        <taxon>Chloropicales</taxon>
        <taxon>Chloropicaceae</taxon>
        <taxon>Chloropicon</taxon>
    </lineage>
</organism>
<reference evidence="1 2" key="1">
    <citation type="submission" date="2024-03" db="EMBL/GenBank/DDBJ databases">
        <title>Complete genome sequence of the green alga Chloropicon roscoffensis RCC1871.</title>
        <authorList>
            <person name="Lemieux C."/>
            <person name="Pombert J.-F."/>
            <person name="Otis C."/>
            <person name="Turmel M."/>
        </authorList>
    </citation>
    <scope>NUCLEOTIDE SEQUENCE [LARGE SCALE GENOMIC DNA]</scope>
    <source>
        <strain evidence="1 2">RCC1871</strain>
    </source>
</reference>
<dbReference type="Proteomes" id="UP001472866">
    <property type="component" value="Chromosome 03"/>
</dbReference>
<evidence type="ECO:0000313" key="2">
    <source>
        <dbReference type="Proteomes" id="UP001472866"/>
    </source>
</evidence>
<dbReference type="AlphaFoldDB" id="A0AAX4P484"/>
<name>A0AAX4P484_9CHLO</name>
<protein>
    <submittedName>
        <fullName evidence="1">Uncharacterized protein</fullName>
    </submittedName>
</protein>
<sequence>MLWVIFLGGALMTHNGCKKGSEFRSSMVSLAAFGSVWLLAFPVTVVVARAETLPSEGLQRGKPAHRRRLFWVPTLASQMGKESSGGLELY</sequence>
<dbReference type="EMBL" id="CP151503">
    <property type="protein sequence ID" value="WZN60831.1"/>
    <property type="molecule type" value="Genomic_DNA"/>
</dbReference>
<gene>
    <name evidence="1" type="ORF">HKI87_03g23650</name>
</gene>
<proteinExistence type="predicted"/>
<accession>A0AAX4P484</accession>